<feature type="compositionally biased region" description="Pro residues" evidence="3">
    <location>
        <begin position="388"/>
        <end position="404"/>
    </location>
</feature>
<evidence type="ECO:0000256" key="1">
    <source>
        <dbReference type="ARBA" id="ARBA00006993"/>
    </source>
</evidence>
<dbReference type="GO" id="GO:0071933">
    <property type="term" value="F:Arp2/3 complex binding"/>
    <property type="evidence" value="ECO:0007669"/>
    <property type="project" value="TreeGrafter"/>
</dbReference>
<accession>A0AAV4F2K2</accession>
<dbReference type="InterPro" id="IPR028288">
    <property type="entry name" value="SCAR/WAVE_fam"/>
</dbReference>
<reference evidence="4 5" key="1">
    <citation type="journal article" date="2021" name="Elife">
        <title>Chloroplast acquisition without the gene transfer in kleptoplastic sea slugs, Plakobranchus ocellatus.</title>
        <authorList>
            <person name="Maeda T."/>
            <person name="Takahashi S."/>
            <person name="Yoshida T."/>
            <person name="Shimamura S."/>
            <person name="Takaki Y."/>
            <person name="Nagai Y."/>
            <person name="Toyoda A."/>
            <person name="Suzuki Y."/>
            <person name="Arimoto A."/>
            <person name="Ishii H."/>
            <person name="Satoh N."/>
            <person name="Nishiyama T."/>
            <person name="Hasebe M."/>
            <person name="Maruyama T."/>
            <person name="Minagawa J."/>
            <person name="Obokata J."/>
            <person name="Shigenobu S."/>
        </authorList>
    </citation>
    <scope>NUCLEOTIDE SEQUENCE [LARGE SCALE GENOMIC DNA]</scope>
</reference>
<feature type="region of interest" description="Disordered" evidence="3">
    <location>
        <begin position="314"/>
        <end position="421"/>
    </location>
</feature>
<dbReference type="Gene3D" id="6.10.280.150">
    <property type="match status" value="1"/>
</dbReference>
<dbReference type="GO" id="GO:0030036">
    <property type="term" value="P:actin cytoskeleton organization"/>
    <property type="evidence" value="ECO:0007669"/>
    <property type="project" value="UniProtKB-UniRule"/>
</dbReference>
<comment type="subcellular location">
    <subcellularLocation>
        <location evidence="2">Cytoplasm</location>
        <location evidence="2">Cytoskeleton</location>
    </subcellularLocation>
</comment>
<evidence type="ECO:0000256" key="3">
    <source>
        <dbReference type="SAM" id="MobiDB-lite"/>
    </source>
</evidence>
<feature type="region of interest" description="Disordered" evidence="3">
    <location>
        <begin position="250"/>
        <end position="281"/>
    </location>
</feature>
<evidence type="ECO:0000256" key="2">
    <source>
        <dbReference type="RuleBase" id="RU367034"/>
    </source>
</evidence>
<keyword evidence="2" id="KW-0963">Cytoplasm</keyword>
<dbReference type="GO" id="GO:2000601">
    <property type="term" value="P:positive regulation of Arp2/3 complex-mediated actin nucleation"/>
    <property type="evidence" value="ECO:0007669"/>
    <property type="project" value="TreeGrafter"/>
</dbReference>
<dbReference type="Proteomes" id="UP000762676">
    <property type="component" value="Unassembled WGS sequence"/>
</dbReference>
<dbReference type="GO" id="GO:0031209">
    <property type="term" value="C:SCAR complex"/>
    <property type="evidence" value="ECO:0007669"/>
    <property type="project" value="TreeGrafter"/>
</dbReference>
<dbReference type="PANTHER" id="PTHR12902:SF1">
    <property type="entry name" value="WISKOTT-ALDRICH SYNDROME PROTEIN FAMILY MEMBER"/>
    <property type="match status" value="1"/>
</dbReference>
<organism evidence="4 5">
    <name type="scientific">Elysia marginata</name>
    <dbReference type="NCBI Taxonomy" id="1093978"/>
    <lineage>
        <taxon>Eukaryota</taxon>
        <taxon>Metazoa</taxon>
        <taxon>Spiralia</taxon>
        <taxon>Lophotrochozoa</taxon>
        <taxon>Mollusca</taxon>
        <taxon>Gastropoda</taxon>
        <taxon>Heterobranchia</taxon>
        <taxon>Euthyneura</taxon>
        <taxon>Panpulmonata</taxon>
        <taxon>Sacoglossa</taxon>
        <taxon>Placobranchoidea</taxon>
        <taxon>Plakobranchidae</taxon>
        <taxon>Elysia</taxon>
    </lineage>
</organism>
<gene>
    <name evidence="4" type="ORF">ElyMa_003688200</name>
</gene>
<comment type="function">
    <text evidence="2">Downstream effector molecule involved in the transmission of signals from tyrosine kinase receptors and small GTPases to the actin cytoskeleton. Promotes formation of actin filaments. Part of the WAVE complex that regulates lamellipodia formation. The WAVE complex regulates actin filament reorganization via its interaction with the Arp2/3 complex.</text>
</comment>
<dbReference type="EMBL" id="BMAT01007550">
    <property type="protein sequence ID" value="GFR66665.1"/>
    <property type="molecule type" value="Genomic_DNA"/>
</dbReference>
<dbReference type="GO" id="GO:0034237">
    <property type="term" value="F:protein kinase A regulatory subunit binding"/>
    <property type="evidence" value="ECO:0007669"/>
    <property type="project" value="TreeGrafter"/>
</dbReference>
<dbReference type="GO" id="GO:0005856">
    <property type="term" value="C:cytoskeleton"/>
    <property type="evidence" value="ECO:0007669"/>
    <property type="project" value="UniProtKB-SubCell"/>
</dbReference>
<keyword evidence="2" id="KW-0009">Actin-binding</keyword>
<dbReference type="GO" id="GO:0003779">
    <property type="term" value="F:actin binding"/>
    <property type="evidence" value="ECO:0007669"/>
    <property type="project" value="UniProtKB-UniRule"/>
</dbReference>
<dbReference type="AlphaFoldDB" id="A0AAV4F2K2"/>
<comment type="similarity">
    <text evidence="1 2">Belongs to the SCAR/WAVE family.</text>
</comment>
<comment type="subunit">
    <text evidence="2">Binds actin and the Arp2/3 complex.</text>
</comment>
<feature type="region of interest" description="Disordered" evidence="3">
    <location>
        <begin position="173"/>
        <end position="210"/>
    </location>
</feature>
<protein>
    <recommendedName>
        <fullName evidence="2">Wiskott-Aldrich syndrome protein family member</fullName>
        <shortName evidence="2">WASP family protein member</shortName>
    </recommendedName>
</protein>
<dbReference type="Gene3D" id="1.20.5.340">
    <property type="match status" value="1"/>
</dbReference>
<sequence length="421" mass="48533">MPHIKRLVEPTLVSRVPVDPAVRDELEFMTNGTLANLIRDLSSLSKHAEDMFRELSTETLEVCRRASGLQRRIEDVHDKVTRLNPNMDVLDLQSINLLKPFMSSNTKEQQVLSRSTVPRAILEIYERCDPSPALNKLDQFREDGKSSMKFYTDPLYFEELWAIEMGKQFEENRKKANQKKNERTRQQPTRGRDKVKQAEAKSKEKAKKYKDGVEFASDYQDPATLKIKIERDQEEARRLRAQHEHDQMIAKERQKQQEYQQQLQEAKRQSHAQRKQMLQQQQLQDNYYPNQTHNNNMYVEDGNMEQAYTQHIPYNNGQAGLPANHQHHHLPHEDTPPPPPQHIEQRPSPGKVPNGSVGNKRDTISSPNRPMAPPPAPPTANTSSRNSLPPPPSPPPPMEIPPRQPSMSPQGSRRGMLQDSR</sequence>
<keyword evidence="2" id="KW-0206">Cytoskeleton</keyword>
<evidence type="ECO:0000313" key="5">
    <source>
        <dbReference type="Proteomes" id="UP000762676"/>
    </source>
</evidence>
<evidence type="ECO:0000313" key="4">
    <source>
        <dbReference type="EMBL" id="GFR66665.1"/>
    </source>
</evidence>
<proteinExistence type="inferred from homology"/>
<dbReference type="PANTHER" id="PTHR12902">
    <property type="entry name" value="WASP-1"/>
    <property type="match status" value="1"/>
</dbReference>
<name>A0AAV4F2K2_9GAST</name>
<keyword evidence="5" id="KW-1185">Reference proteome</keyword>
<comment type="caution">
    <text evidence="4">The sequence shown here is derived from an EMBL/GenBank/DDBJ whole genome shotgun (WGS) entry which is preliminary data.</text>
</comment>